<proteinExistence type="inferred from homology"/>
<sequence length="697" mass="77201">MVLLRTPVPTILICTTQLTLIVSTAKTASSSAVDTDAAFNNNHHQYKDYISLEEDEMNEEELIHIPLRSRASVLRERHLTDANLDEDANVVFQRWAATNGYYIHDKMGENDDDTTISTAHDATSNNNNNNNNNNNQNKQNHNNQRKLQEFSGEGTHFIDAYIGSPAQRRVLAVSSGADFTAFPCEGCSQCGTMISPYLQTTSSSFTTMPCGRCVGGQRDDVCDNSREKCIARGFNLVDKSAWTAYEARDYFYVGGAEAELASLGLVDPTGTDAPERYGFPLVFACQTEATGWYSSQVQDGIMGFSTARTSFVNQMVFQDKLKYPRFSMCFEQKILRERDVSSAGVVTLGGYNPKILDAPMVYVQNMEKEGETRYKVFVRNVYFRRGGGHSIVPDRDGQAVVKLNFDADQFNAKNGGTILDSGVPLVIFDESIQKSFKAEWKKLVGTDFSFGKVMLTEEDVLALPTLIIQIMAHDGVDKSFNPRTVPSMAGERDPHNPFDALLAIPATRYMEYNPSTGTYRAKIALDSKLGSFLGINAMEGHAFVYDLTQDRIGLAESYNCKPKQGLSGFVDDDMFALPTIQIDTETGAVVDNAGNNPYSPSVVTPKMETMGDQQQQDAYFGTCVTATCISFVTVGYVIVVVALVVAYKKYKPRNLSKKWDSEEASGPDDITYDGRESEVLNPDFERHVRHVEADGFA</sequence>
<dbReference type="GO" id="GO:0004190">
    <property type="term" value="F:aspartic-type endopeptidase activity"/>
    <property type="evidence" value="ECO:0007669"/>
    <property type="project" value="InterPro"/>
</dbReference>
<gene>
    <name evidence="12" type="ORF">THAPSDRAFT_24784</name>
</gene>
<keyword evidence="5" id="KW-0732">Signal</keyword>
<keyword evidence="13" id="KW-1185">Reference proteome</keyword>
<dbReference type="FunFam" id="2.40.70.10:FF:000214">
    <property type="entry name" value="Pepsin-type aspartyl protease"/>
    <property type="match status" value="1"/>
</dbReference>
<evidence type="ECO:0000256" key="8">
    <source>
        <dbReference type="ARBA" id="ARBA00023136"/>
    </source>
</evidence>
<dbReference type="PANTHER" id="PTHR13683:SF375">
    <property type="entry name" value="PEPTIDASE A1 DOMAIN-CONTAINING PROTEIN"/>
    <property type="match status" value="1"/>
</dbReference>
<dbReference type="HOGENOM" id="CLU_395647_0_0_1"/>
<dbReference type="InterPro" id="IPR001461">
    <property type="entry name" value="Aspartic_peptidase_A1"/>
</dbReference>
<evidence type="ECO:0000256" key="4">
    <source>
        <dbReference type="ARBA" id="ARBA00022692"/>
    </source>
</evidence>
<dbReference type="CDD" id="cd05471">
    <property type="entry name" value="pepsin_like"/>
    <property type="match status" value="1"/>
</dbReference>
<feature type="compositionally biased region" description="Low complexity" evidence="9">
    <location>
        <begin position="125"/>
        <end position="140"/>
    </location>
</feature>
<keyword evidence="7 10" id="KW-1133">Transmembrane helix</keyword>
<dbReference type="PaxDb" id="35128-Thaps24784"/>
<name>B8CC45_THAPS</name>
<dbReference type="Proteomes" id="UP000001449">
    <property type="component" value="Chromosome 14"/>
</dbReference>
<dbReference type="RefSeq" id="XP_002293882.1">
    <property type="nucleotide sequence ID" value="XM_002293846.1"/>
</dbReference>
<accession>B8CC45</accession>
<evidence type="ECO:0000256" key="6">
    <source>
        <dbReference type="ARBA" id="ARBA00022801"/>
    </source>
</evidence>
<evidence type="ECO:0000256" key="10">
    <source>
        <dbReference type="SAM" id="Phobius"/>
    </source>
</evidence>
<protein>
    <recommendedName>
        <fullName evidence="11">Peptidase A1 domain-containing protein</fullName>
    </recommendedName>
</protein>
<dbReference type="GO" id="GO:0016020">
    <property type="term" value="C:membrane"/>
    <property type="evidence" value="ECO:0007669"/>
    <property type="project" value="UniProtKB-SubCell"/>
</dbReference>
<feature type="region of interest" description="Disordered" evidence="9">
    <location>
        <begin position="113"/>
        <end position="140"/>
    </location>
</feature>
<organism evidence="12 13">
    <name type="scientific">Thalassiosira pseudonana</name>
    <name type="common">Marine diatom</name>
    <name type="synonym">Cyclotella nana</name>
    <dbReference type="NCBI Taxonomy" id="35128"/>
    <lineage>
        <taxon>Eukaryota</taxon>
        <taxon>Sar</taxon>
        <taxon>Stramenopiles</taxon>
        <taxon>Ochrophyta</taxon>
        <taxon>Bacillariophyta</taxon>
        <taxon>Coscinodiscophyceae</taxon>
        <taxon>Thalassiosirophycidae</taxon>
        <taxon>Thalassiosirales</taxon>
        <taxon>Thalassiosiraceae</taxon>
        <taxon>Thalassiosira</taxon>
    </lineage>
</organism>
<dbReference type="OMA" id="VFACQTE"/>
<dbReference type="PROSITE" id="PS51767">
    <property type="entry name" value="PEPTIDASE_A1"/>
    <property type="match status" value="1"/>
</dbReference>
<evidence type="ECO:0000256" key="7">
    <source>
        <dbReference type="ARBA" id="ARBA00022989"/>
    </source>
</evidence>
<dbReference type="EMBL" id="CM000649">
    <property type="protein sequence ID" value="EED88891.1"/>
    <property type="molecule type" value="Genomic_DNA"/>
</dbReference>
<dbReference type="Gene3D" id="2.40.70.10">
    <property type="entry name" value="Acid Proteases"/>
    <property type="match status" value="2"/>
</dbReference>
<evidence type="ECO:0000256" key="1">
    <source>
        <dbReference type="ARBA" id="ARBA00004370"/>
    </source>
</evidence>
<keyword evidence="8 10" id="KW-0472">Membrane</keyword>
<comment type="subcellular location">
    <subcellularLocation>
        <location evidence="1">Membrane</location>
    </subcellularLocation>
</comment>
<keyword evidence="3" id="KW-0645">Protease</keyword>
<feature type="domain" description="Peptidase A1" evidence="11">
    <location>
        <begin position="156"/>
        <end position="555"/>
    </location>
</feature>
<dbReference type="SUPFAM" id="SSF50630">
    <property type="entry name" value="Acid proteases"/>
    <property type="match status" value="1"/>
</dbReference>
<dbReference type="InterPro" id="IPR032861">
    <property type="entry name" value="TAXi_N"/>
</dbReference>
<evidence type="ECO:0000256" key="9">
    <source>
        <dbReference type="SAM" id="MobiDB-lite"/>
    </source>
</evidence>
<evidence type="ECO:0000313" key="12">
    <source>
        <dbReference type="EMBL" id="EED88891.1"/>
    </source>
</evidence>
<evidence type="ECO:0000256" key="2">
    <source>
        <dbReference type="ARBA" id="ARBA00007447"/>
    </source>
</evidence>
<evidence type="ECO:0000259" key="11">
    <source>
        <dbReference type="PROSITE" id="PS51767"/>
    </source>
</evidence>
<dbReference type="AlphaFoldDB" id="B8CC45"/>
<dbReference type="eggNOG" id="KOG1339">
    <property type="taxonomic scope" value="Eukaryota"/>
</dbReference>
<keyword evidence="4 10" id="KW-0812">Transmembrane</keyword>
<keyword evidence="6" id="KW-0378">Hydrolase</keyword>
<dbReference type="GO" id="GO:0006508">
    <property type="term" value="P:proteolysis"/>
    <property type="evidence" value="ECO:0007669"/>
    <property type="project" value="UniProtKB-KW"/>
</dbReference>
<dbReference type="PANTHER" id="PTHR13683">
    <property type="entry name" value="ASPARTYL PROTEASES"/>
    <property type="match status" value="1"/>
</dbReference>
<feature type="transmembrane region" description="Helical" evidence="10">
    <location>
        <begin position="618"/>
        <end position="647"/>
    </location>
</feature>
<dbReference type="InterPro" id="IPR021109">
    <property type="entry name" value="Peptidase_aspartic_dom_sf"/>
</dbReference>
<dbReference type="KEGG" id="tps:THAPSDRAFT_24784"/>
<dbReference type="Pfam" id="PF14543">
    <property type="entry name" value="TAXi_N"/>
    <property type="match status" value="1"/>
</dbReference>
<dbReference type="InterPro" id="IPR034164">
    <property type="entry name" value="Pepsin-like_dom"/>
</dbReference>
<evidence type="ECO:0000256" key="3">
    <source>
        <dbReference type="ARBA" id="ARBA00022670"/>
    </source>
</evidence>
<dbReference type="GeneID" id="7450844"/>
<evidence type="ECO:0000256" key="5">
    <source>
        <dbReference type="ARBA" id="ARBA00022729"/>
    </source>
</evidence>
<feature type="compositionally biased region" description="Polar residues" evidence="9">
    <location>
        <begin position="115"/>
        <end position="124"/>
    </location>
</feature>
<dbReference type="InterPro" id="IPR033121">
    <property type="entry name" value="PEPTIDASE_A1"/>
</dbReference>
<dbReference type="InParanoid" id="B8CC45"/>
<evidence type="ECO:0000313" key="13">
    <source>
        <dbReference type="Proteomes" id="UP000001449"/>
    </source>
</evidence>
<reference evidence="12 13" key="1">
    <citation type="journal article" date="2004" name="Science">
        <title>The genome of the diatom Thalassiosira pseudonana: ecology, evolution, and metabolism.</title>
        <authorList>
            <person name="Armbrust E.V."/>
            <person name="Berges J.A."/>
            <person name="Bowler C."/>
            <person name="Green B.R."/>
            <person name="Martinez D."/>
            <person name="Putnam N.H."/>
            <person name="Zhou S."/>
            <person name="Allen A.E."/>
            <person name="Apt K.E."/>
            <person name="Bechner M."/>
            <person name="Brzezinski M.A."/>
            <person name="Chaal B.K."/>
            <person name="Chiovitti A."/>
            <person name="Davis A.K."/>
            <person name="Demarest M.S."/>
            <person name="Detter J.C."/>
            <person name="Glavina T."/>
            <person name="Goodstein D."/>
            <person name="Hadi M.Z."/>
            <person name="Hellsten U."/>
            <person name="Hildebrand M."/>
            <person name="Jenkins B.D."/>
            <person name="Jurka J."/>
            <person name="Kapitonov V.V."/>
            <person name="Kroger N."/>
            <person name="Lau W.W."/>
            <person name="Lane T.W."/>
            <person name="Larimer F.W."/>
            <person name="Lippmeier J.C."/>
            <person name="Lucas S."/>
            <person name="Medina M."/>
            <person name="Montsant A."/>
            <person name="Obornik M."/>
            <person name="Parker M.S."/>
            <person name="Palenik B."/>
            <person name="Pazour G.J."/>
            <person name="Richardson P.M."/>
            <person name="Rynearson T.A."/>
            <person name="Saito M.A."/>
            <person name="Schwartz D.C."/>
            <person name="Thamatrakoln K."/>
            <person name="Valentin K."/>
            <person name="Vardi A."/>
            <person name="Wilkerson F.P."/>
            <person name="Rokhsar D.S."/>
        </authorList>
    </citation>
    <scope>NUCLEOTIDE SEQUENCE [LARGE SCALE GENOMIC DNA]</scope>
    <source>
        <strain evidence="12 13">CCMP1335</strain>
    </source>
</reference>
<comment type="similarity">
    <text evidence="2">Belongs to the peptidase A1 family.</text>
</comment>
<dbReference type="STRING" id="35128.B8CC45"/>
<reference evidence="12 13" key="2">
    <citation type="journal article" date="2008" name="Nature">
        <title>The Phaeodactylum genome reveals the evolutionary history of diatom genomes.</title>
        <authorList>
            <person name="Bowler C."/>
            <person name="Allen A.E."/>
            <person name="Badger J.H."/>
            <person name="Grimwood J."/>
            <person name="Jabbari K."/>
            <person name="Kuo A."/>
            <person name="Maheswari U."/>
            <person name="Martens C."/>
            <person name="Maumus F."/>
            <person name="Otillar R.P."/>
            <person name="Rayko E."/>
            <person name="Salamov A."/>
            <person name="Vandepoele K."/>
            <person name="Beszteri B."/>
            <person name="Gruber A."/>
            <person name="Heijde M."/>
            <person name="Katinka M."/>
            <person name="Mock T."/>
            <person name="Valentin K."/>
            <person name="Verret F."/>
            <person name="Berges J.A."/>
            <person name="Brownlee C."/>
            <person name="Cadoret J.P."/>
            <person name="Chiovitti A."/>
            <person name="Choi C.J."/>
            <person name="Coesel S."/>
            <person name="De Martino A."/>
            <person name="Detter J.C."/>
            <person name="Durkin C."/>
            <person name="Falciatore A."/>
            <person name="Fournet J."/>
            <person name="Haruta M."/>
            <person name="Huysman M.J."/>
            <person name="Jenkins B.D."/>
            <person name="Jiroutova K."/>
            <person name="Jorgensen R.E."/>
            <person name="Joubert Y."/>
            <person name="Kaplan A."/>
            <person name="Kroger N."/>
            <person name="Kroth P.G."/>
            <person name="La Roche J."/>
            <person name="Lindquist E."/>
            <person name="Lommer M."/>
            <person name="Martin-Jezequel V."/>
            <person name="Lopez P.J."/>
            <person name="Lucas S."/>
            <person name="Mangogna M."/>
            <person name="McGinnis K."/>
            <person name="Medlin L.K."/>
            <person name="Montsant A."/>
            <person name="Oudot-Le Secq M.P."/>
            <person name="Napoli C."/>
            <person name="Obornik M."/>
            <person name="Parker M.S."/>
            <person name="Petit J.L."/>
            <person name="Porcel B.M."/>
            <person name="Poulsen N."/>
            <person name="Robison M."/>
            <person name="Rychlewski L."/>
            <person name="Rynearson T.A."/>
            <person name="Schmutz J."/>
            <person name="Shapiro H."/>
            <person name="Siaut M."/>
            <person name="Stanley M."/>
            <person name="Sussman M.R."/>
            <person name="Taylor A.R."/>
            <person name="Vardi A."/>
            <person name="von Dassow P."/>
            <person name="Vyverman W."/>
            <person name="Willis A."/>
            <person name="Wyrwicz L.S."/>
            <person name="Rokhsar D.S."/>
            <person name="Weissenbach J."/>
            <person name="Armbrust E.V."/>
            <person name="Green B.R."/>
            <person name="Van de Peer Y."/>
            <person name="Grigoriev I.V."/>
        </authorList>
    </citation>
    <scope>NUCLEOTIDE SEQUENCE [LARGE SCALE GENOMIC DNA]</scope>
    <source>
        <strain evidence="12 13">CCMP1335</strain>
    </source>
</reference>